<proteinExistence type="inferred from homology"/>
<sequence>MIEKGKISSFQMAIMMYPTILATALLLLPGITAARAGRDMWLSPVWASLAGFLAVYLAYRLNRLYPKESIIQYSGHIVGRTLGKAIGLIYLFFYLHTTGIILREYAEFILSSYLFKTPIIIVIGSMVIACSLAVRGGVEVLGRIAQTFVPIYIVLLMLMMIMLLPELKTDNMLPVMGKGIVLSMLGAVTPSSWFIGEFILMSFLLPVVTDREKGLKWGIISTFAIMLTMVFTNLITLFIFGDITSTITYPVNEAARWIRLADFFEHVESIVMVIWMAGTFVKISVYFYALAVGTAQWLNLSDYRPVVLPLGYLVALFGIWSFSSLQEMAHFLGTTGTFYPASVQTVVPIVLLLVSAIRKGDRQGGFKS</sequence>
<evidence type="ECO:0000256" key="2">
    <source>
        <dbReference type="ARBA" id="ARBA00007998"/>
    </source>
</evidence>
<dbReference type="NCBIfam" id="TIGR00912">
    <property type="entry name" value="2A0309"/>
    <property type="match status" value="1"/>
</dbReference>
<organism evidence="9 10">
    <name type="scientific">Paenibacillus gyeongsangnamensis</name>
    <dbReference type="NCBI Taxonomy" id="3388067"/>
    <lineage>
        <taxon>Bacteria</taxon>
        <taxon>Bacillati</taxon>
        <taxon>Bacillota</taxon>
        <taxon>Bacilli</taxon>
        <taxon>Bacillales</taxon>
        <taxon>Paenibacillaceae</taxon>
        <taxon>Paenibacillus</taxon>
    </lineage>
</organism>
<evidence type="ECO:0000256" key="5">
    <source>
        <dbReference type="ARBA" id="ARBA00022692"/>
    </source>
</evidence>
<keyword evidence="6 8" id="KW-1133">Transmembrane helix</keyword>
<feature type="transmembrane region" description="Helical" evidence="8">
    <location>
        <begin position="306"/>
        <end position="325"/>
    </location>
</feature>
<dbReference type="Pfam" id="PF03845">
    <property type="entry name" value="Spore_permease"/>
    <property type="match status" value="1"/>
</dbReference>
<keyword evidence="5 8" id="KW-0812">Transmembrane</keyword>
<dbReference type="EMBL" id="JAQAGZ010000015">
    <property type="protein sequence ID" value="MCZ8515131.1"/>
    <property type="molecule type" value="Genomic_DNA"/>
</dbReference>
<evidence type="ECO:0000256" key="7">
    <source>
        <dbReference type="ARBA" id="ARBA00023136"/>
    </source>
</evidence>
<feature type="transmembrane region" description="Helical" evidence="8">
    <location>
        <begin position="270"/>
        <end position="294"/>
    </location>
</feature>
<comment type="similarity">
    <text evidence="2">Belongs to the amino acid-polyamine-organocation (APC) superfamily. Spore germination protein (SGP) (TC 2.A.3.9) family.</text>
</comment>
<comment type="subcellular location">
    <subcellularLocation>
        <location evidence="1">Membrane</location>
        <topology evidence="1">Multi-pass membrane protein</topology>
    </subcellularLocation>
</comment>
<evidence type="ECO:0000256" key="6">
    <source>
        <dbReference type="ARBA" id="ARBA00022989"/>
    </source>
</evidence>
<feature type="transmembrane region" description="Helical" evidence="8">
    <location>
        <begin position="43"/>
        <end position="61"/>
    </location>
</feature>
<evidence type="ECO:0000313" key="10">
    <source>
        <dbReference type="Proteomes" id="UP001527882"/>
    </source>
</evidence>
<feature type="transmembrane region" description="Helical" evidence="8">
    <location>
        <begin position="144"/>
        <end position="164"/>
    </location>
</feature>
<dbReference type="Proteomes" id="UP001527882">
    <property type="component" value="Unassembled WGS sequence"/>
</dbReference>
<dbReference type="PANTHER" id="PTHR34975:SF2">
    <property type="entry name" value="SPORE GERMINATION PROTEIN A2"/>
    <property type="match status" value="1"/>
</dbReference>
<feature type="transmembrane region" description="Helical" evidence="8">
    <location>
        <begin position="337"/>
        <end position="357"/>
    </location>
</feature>
<evidence type="ECO:0000256" key="8">
    <source>
        <dbReference type="SAM" id="Phobius"/>
    </source>
</evidence>
<evidence type="ECO:0000256" key="1">
    <source>
        <dbReference type="ARBA" id="ARBA00004141"/>
    </source>
</evidence>
<gene>
    <name evidence="9" type="ORF">O9H85_22460</name>
</gene>
<feature type="transmembrane region" description="Helical" evidence="8">
    <location>
        <begin position="108"/>
        <end position="132"/>
    </location>
</feature>
<protein>
    <submittedName>
        <fullName evidence="9">Endospore germination permease</fullName>
    </submittedName>
</protein>
<dbReference type="RefSeq" id="WP_269883656.1">
    <property type="nucleotide sequence ID" value="NZ_JAQAGZ010000015.1"/>
</dbReference>
<dbReference type="PANTHER" id="PTHR34975">
    <property type="entry name" value="SPORE GERMINATION PROTEIN A2"/>
    <property type="match status" value="1"/>
</dbReference>
<dbReference type="Gene3D" id="1.20.1740.10">
    <property type="entry name" value="Amino acid/polyamine transporter I"/>
    <property type="match status" value="1"/>
</dbReference>
<keyword evidence="10" id="KW-1185">Reference proteome</keyword>
<feature type="transmembrane region" description="Helical" evidence="8">
    <location>
        <begin position="82"/>
        <end position="102"/>
    </location>
</feature>
<dbReference type="InterPro" id="IPR004761">
    <property type="entry name" value="Spore_GerAB"/>
</dbReference>
<evidence type="ECO:0000256" key="4">
    <source>
        <dbReference type="ARBA" id="ARBA00022544"/>
    </source>
</evidence>
<keyword evidence="4" id="KW-0309">Germination</keyword>
<reference evidence="9 10" key="1">
    <citation type="submission" date="2022-12" db="EMBL/GenBank/DDBJ databases">
        <title>Draft genome sequence of Paenibacillus sp. dW9.</title>
        <authorList>
            <person name="Choi E.-W."/>
            <person name="Kim D.-U."/>
        </authorList>
    </citation>
    <scope>NUCLEOTIDE SEQUENCE [LARGE SCALE GENOMIC DNA]</scope>
    <source>
        <strain evidence="10">dW9</strain>
    </source>
</reference>
<accession>A0ABT4QE51</accession>
<keyword evidence="3" id="KW-0813">Transport</keyword>
<comment type="caution">
    <text evidence="9">The sequence shown here is derived from an EMBL/GenBank/DDBJ whole genome shotgun (WGS) entry which is preliminary data.</text>
</comment>
<keyword evidence="7 8" id="KW-0472">Membrane</keyword>
<feature type="transmembrane region" description="Helical" evidence="8">
    <location>
        <begin position="184"/>
        <end position="205"/>
    </location>
</feature>
<name>A0ABT4QE51_9BACL</name>
<feature type="transmembrane region" description="Helical" evidence="8">
    <location>
        <begin position="217"/>
        <end position="240"/>
    </location>
</feature>
<evidence type="ECO:0000313" key="9">
    <source>
        <dbReference type="EMBL" id="MCZ8515131.1"/>
    </source>
</evidence>
<evidence type="ECO:0000256" key="3">
    <source>
        <dbReference type="ARBA" id="ARBA00022448"/>
    </source>
</evidence>